<dbReference type="Proteomes" id="UP000053766">
    <property type="component" value="Unassembled WGS sequence"/>
</dbReference>
<dbReference type="PANTHER" id="PTHR43918">
    <property type="entry name" value="ACETYLCHOLINESTERASE"/>
    <property type="match status" value="1"/>
</dbReference>
<evidence type="ECO:0000256" key="3">
    <source>
        <dbReference type="ARBA" id="ARBA00022801"/>
    </source>
</evidence>
<dbReference type="OrthoDB" id="3200163at2759"/>
<protein>
    <recommendedName>
        <fullName evidence="4">Carboxylesterase type B domain-containing protein</fullName>
    </recommendedName>
</protein>
<dbReference type="GO" id="GO:0006581">
    <property type="term" value="P:acetylcholine catabolic process"/>
    <property type="evidence" value="ECO:0007669"/>
    <property type="project" value="TreeGrafter"/>
</dbReference>
<name>A0A0D8XBN9_DICVI</name>
<dbReference type="Gene3D" id="3.40.50.1820">
    <property type="entry name" value="alpha/beta hydrolase"/>
    <property type="match status" value="1"/>
</dbReference>
<reference evidence="6" key="2">
    <citation type="journal article" date="2016" name="Sci. Rep.">
        <title>Dictyocaulus viviparus genome, variome and transcriptome elucidate lungworm biology and support future intervention.</title>
        <authorList>
            <person name="McNulty S.N."/>
            <person name="Strube C."/>
            <person name="Rosa B.A."/>
            <person name="Martin J.C."/>
            <person name="Tyagi R."/>
            <person name="Choi Y.J."/>
            <person name="Wang Q."/>
            <person name="Hallsworth Pepin K."/>
            <person name="Zhang X."/>
            <person name="Ozersky P."/>
            <person name="Wilson R.K."/>
            <person name="Sternberg P.W."/>
            <person name="Gasser R.B."/>
            <person name="Mitreva M."/>
        </authorList>
    </citation>
    <scope>NUCLEOTIDE SEQUENCE [LARGE SCALE GENOMIC DNA]</scope>
    <source>
        <strain evidence="6">HannoverDv2000</strain>
    </source>
</reference>
<keyword evidence="6" id="KW-1185">Reference proteome</keyword>
<dbReference type="Pfam" id="PF00135">
    <property type="entry name" value="COesterase"/>
    <property type="match status" value="1"/>
</dbReference>
<keyword evidence="3" id="KW-0378">Hydrolase</keyword>
<dbReference type="PANTHER" id="PTHR43918:SF15">
    <property type="entry name" value="CARBOXYLIC ESTER HYDROLASE"/>
    <property type="match status" value="1"/>
</dbReference>
<proteinExistence type="inferred from homology"/>
<evidence type="ECO:0000256" key="2">
    <source>
        <dbReference type="ARBA" id="ARBA00022487"/>
    </source>
</evidence>
<dbReference type="InterPro" id="IPR029058">
    <property type="entry name" value="AB_hydrolase_fold"/>
</dbReference>
<dbReference type="GO" id="GO:0019695">
    <property type="term" value="P:choline metabolic process"/>
    <property type="evidence" value="ECO:0007669"/>
    <property type="project" value="TreeGrafter"/>
</dbReference>
<organism evidence="5 6">
    <name type="scientific">Dictyocaulus viviparus</name>
    <name type="common">Bovine lungworm</name>
    <dbReference type="NCBI Taxonomy" id="29172"/>
    <lineage>
        <taxon>Eukaryota</taxon>
        <taxon>Metazoa</taxon>
        <taxon>Ecdysozoa</taxon>
        <taxon>Nematoda</taxon>
        <taxon>Chromadorea</taxon>
        <taxon>Rhabditida</taxon>
        <taxon>Rhabditina</taxon>
        <taxon>Rhabditomorpha</taxon>
        <taxon>Strongyloidea</taxon>
        <taxon>Metastrongylidae</taxon>
        <taxon>Dictyocaulus</taxon>
    </lineage>
</organism>
<comment type="similarity">
    <text evidence="1">Belongs to the type-B carboxylesterase/lipase family.</text>
</comment>
<reference evidence="5 6" key="1">
    <citation type="submission" date="2013-11" db="EMBL/GenBank/DDBJ databases">
        <title>Draft genome of the bovine lungworm Dictyocaulus viviparus.</title>
        <authorList>
            <person name="Mitreva M."/>
        </authorList>
    </citation>
    <scope>NUCLEOTIDE SEQUENCE [LARGE SCALE GENOMIC DNA]</scope>
    <source>
        <strain evidence="5 6">HannoverDv2000</strain>
    </source>
</reference>
<dbReference type="ESTHER" id="dicvi-ACHE2">
    <property type="family name" value="ACHE"/>
</dbReference>
<dbReference type="EMBL" id="KN716725">
    <property type="protein sequence ID" value="KJH42003.1"/>
    <property type="molecule type" value="Genomic_DNA"/>
</dbReference>
<dbReference type="SUPFAM" id="SSF53474">
    <property type="entry name" value="alpha/beta-Hydrolases"/>
    <property type="match status" value="1"/>
</dbReference>
<dbReference type="InterPro" id="IPR050654">
    <property type="entry name" value="AChE-related_enzymes"/>
</dbReference>
<evidence type="ECO:0000256" key="1">
    <source>
        <dbReference type="ARBA" id="ARBA00005964"/>
    </source>
</evidence>
<gene>
    <name evidence="5" type="ORF">DICVIV_12017</name>
</gene>
<dbReference type="InterPro" id="IPR002018">
    <property type="entry name" value="CarbesteraseB"/>
</dbReference>
<dbReference type="GO" id="GO:0003990">
    <property type="term" value="F:acetylcholinesterase activity"/>
    <property type="evidence" value="ECO:0007669"/>
    <property type="project" value="TreeGrafter"/>
</dbReference>
<evidence type="ECO:0000313" key="6">
    <source>
        <dbReference type="Proteomes" id="UP000053766"/>
    </source>
</evidence>
<dbReference type="GO" id="GO:0005886">
    <property type="term" value="C:plasma membrane"/>
    <property type="evidence" value="ECO:0007669"/>
    <property type="project" value="TreeGrafter"/>
</dbReference>
<keyword evidence="2" id="KW-0719">Serine esterase</keyword>
<dbReference type="AlphaFoldDB" id="A0A0D8XBN9"/>
<dbReference type="GO" id="GO:0005615">
    <property type="term" value="C:extracellular space"/>
    <property type="evidence" value="ECO:0007669"/>
    <property type="project" value="TreeGrafter"/>
</dbReference>
<accession>A0A0D8XBN9</accession>
<evidence type="ECO:0000313" key="5">
    <source>
        <dbReference type="EMBL" id="KJH42003.1"/>
    </source>
</evidence>
<dbReference type="STRING" id="29172.A0A0D8XBN9"/>
<evidence type="ECO:0000259" key="4">
    <source>
        <dbReference type="Pfam" id="PF00135"/>
    </source>
</evidence>
<sequence>MINNKFQNERVSAFLGVPYALPPVGIRRFAKPEMVQPWSGELEARHQAKTCFLTIDTSFPQFPGAEMWNPPNSIGEDCLNMNIWVPANHDGSVLVWIFGGG</sequence>
<feature type="domain" description="Carboxylesterase type B" evidence="4">
    <location>
        <begin position="7"/>
        <end position="101"/>
    </location>
</feature>